<proteinExistence type="predicted"/>
<dbReference type="PANTHER" id="PTHR24251">
    <property type="entry name" value="OVOCHYMASE-RELATED"/>
    <property type="match status" value="1"/>
</dbReference>
<dbReference type="PROSITE" id="PS01180">
    <property type="entry name" value="CUB"/>
    <property type="match status" value="1"/>
</dbReference>
<reference evidence="7 8" key="1">
    <citation type="submission" date="2024-04" db="EMBL/GenBank/DDBJ databases">
        <authorList>
            <consortium name="Genoscope - CEA"/>
            <person name="William W."/>
        </authorList>
    </citation>
    <scope>NUCLEOTIDE SEQUENCE [LARGE SCALE GENOMIC DNA]</scope>
</reference>
<dbReference type="Proteomes" id="UP001497497">
    <property type="component" value="Unassembled WGS sequence"/>
</dbReference>
<keyword evidence="1" id="KW-0245">EGF-like domain</keyword>
<gene>
    <name evidence="7" type="ORF">GSLYS_00022067001</name>
</gene>
<dbReference type="AlphaFoldDB" id="A0AAV2IP59"/>
<keyword evidence="2" id="KW-0732">Signal</keyword>
<dbReference type="PANTHER" id="PTHR24251:SF37">
    <property type="entry name" value="CUB DOMAIN-CONTAINING PROTEIN"/>
    <property type="match status" value="1"/>
</dbReference>
<dbReference type="InterPro" id="IPR000742">
    <property type="entry name" value="EGF"/>
</dbReference>
<dbReference type="InterPro" id="IPR018097">
    <property type="entry name" value="EGF_Ca-bd_CS"/>
</dbReference>
<evidence type="ECO:0000313" key="8">
    <source>
        <dbReference type="Proteomes" id="UP001497497"/>
    </source>
</evidence>
<dbReference type="Gene3D" id="2.170.300.10">
    <property type="entry name" value="Tie2 ligand-binding domain superfamily"/>
    <property type="match status" value="1"/>
</dbReference>
<accession>A0AAV2IP59</accession>
<feature type="domain" description="CUB" evidence="6">
    <location>
        <begin position="120"/>
        <end position="179"/>
    </location>
</feature>
<comment type="caution">
    <text evidence="7">The sequence shown here is derived from an EMBL/GenBank/DDBJ whole genome shotgun (WGS) entry which is preliminary data.</text>
</comment>
<protein>
    <recommendedName>
        <fullName evidence="6">CUB domain-containing protein</fullName>
    </recommendedName>
</protein>
<dbReference type="InterPro" id="IPR000859">
    <property type="entry name" value="CUB_dom"/>
</dbReference>
<evidence type="ECO:0000259" key="6">
    <source>
        <dbReference type="PROSITE" id="PS01180"/>
    </source>
</evidence>
<dbReference type="GO" id="GO:0005509">
    <property type="term" value="F:calcium ion binding"/>
    <property type="evidence" value="ECO:0007669"/>
    <property type="project" value="InterPro"/>
</dbReference>
<dbReference type="InterPro" id="IPR001881">
    <property type="entry name" value="EGF-like_Ca-bd_dom"/>
</dbReference>
<keyword evidence="4" id="KW-1015">Disulfide bond</keyword>
<feature type="non-terminal residue" evidence="7">
    <location>
        <position position="179"/>
    </location>
</feature>
<comment type="caution">
    <text evidence="5">Lacks conserved residue(s) required for the propagation of feature annotation.</text>
</comment>
<evidence type="ECO:0000256" key="4">
    <source>
        <dbReference type="ARBA" id="ARBA00023157"/>
    </source>
</evidence>
<dbReference type="Pfam" id="PF07645">
    <property type="entry name" value="EGF_CA"/>
    <property type="match status" value="1"/>
</dbReference>
<dbReference type="PROSITE" id="PS01186">
    <property type="entry name" value="EGF_2"/>
    <property type="match status" value="1"/>
</dbReference>
<dbReference type="PROSITE" id="PS01187">
    <property type="entry name" value="EGF_CA"/>
    <property type="match status" value="1"/>
</dbReference>
<evidence type="ECO:0000256" key="3">
    <source>
        <dbReference type="ARBA" id="ARBA00022737"/>
    </source>
</evidence>
<dbReference type="CDD" id="cd00054">
    <property type="entry name" value="EGF_CA"/>
    <property type="match status" value="1"/>
</dbReference>
<keyword evidence="3" id="KW-0677">Repeat</keyword>
<sequence>RLLGQYFGTSIPSLIRSTGRFMYIVFQSEGTITGTGFNGTIHAQDCPNFFYGQDECTNPCICKVTNTAECNNINGACFCFPGWTSTDCSVDINECENPNICRRTEKCINTPGSYRCVSDCNKVFSGITGNIETIDYPDYILDLATCNFTITAMPQEVVTFKIEKGDFTLLETANCNLDW</sequence>
<dbReference type="Gene3D" id="2.10.25.10">
    <property type="entry name" value="Laminin"/>
    <property type="match status" value="1"/>
</dbReference>
<keyword evidence="8" id="KW-1185">Reference proteome</keyword>
<dbReference type="SMART" id="SM00179">
    <property type="entry name" value="EGF_CA"/>
    <property type="match status" value="1"/>
</dbReference>
<evidence type="ECO:0000256" key="2">
    <source>
        <dbReference type="ARBA" id="ARBA00022729"/>
    </source>
</evidence>
<evidence type="ECO:0000313" key="7">
    <source>
        <dbReference type="EMBL" id="CAL1548750.1"/>
    </source>
</evidence>
<evidence type="ECO:0000256" key="1">
    <source>
        <dbReference type="ARBA" id="ARBA00022536"/>
    </source>
</evidence>
<dbReference type="EMBL" id="CAXITT010001650">
    <property type="protein sequence ID" value="CAL1548750.1"/>
    <property type="molecule type" value="Genomic_DNA"/>
</dbReference>
<dbReference type="SUPFAM" id="SSF49854">
    <property type="entry name" value="Spermadhesin, CUB domain"/>
    <property type="match status" value="2"/>
</dbReference>
<dbReference type="InterPro" id="IPR049883">
    <property type="entry name" value="NOTCH1_EGF-like"/>
</dbReference>
<organism evidence="7 8">
    <name type="scientific">Lymnaea stagnalis</name>
    <name type="common">Great pond snail</name>
    <name type="synonym">Helix stagnalis</name>
    <dbReference type="NCBI Taxonomy" id="6523"/>
    <lineage>
        <taxon>Eukaryota</taxon>
        <taxon>Metazoa</taxon>
        <taxon>Spiralia</taxon>
        <taxon>Lophotrochozoa</taxon>
        <taxon>Mollusca</taxon>
        <taxon>Gastropoda</taxon>
        <taxon>Heterobranchia</taxon>
        <taxon>Euthyneura</taxon>
        <taxon>Panpulmonata</taxon>
        <taxon>Hygrophila</taxon>
        <taxon>Lymnaeoidea</taxon>
        <taxon>Lymnaeidae</taxon>
        <taxon>Lymnaea</taxon>
    </lineage>
</organism>
<dbReference type="InterPro" id="IPR035914">
    <property type="entry name" value="Sperma_CUB_dom_sf"/>
</dbReference>
<dbReference type="SUPFAM" id="SSF57196">
    <property type="entry name" value="EGF/Laminin"/>
    <property type="match status" value="1"/>
</dbReference>
<evidence type="ECO:0000256" key="5">
    <source>
        <dbReference type="PROSITE-ProRule" id="PRU00059"/>
    </source>
</evidence>
<feature type="non-terminal residue" evidence="7">
    <location>
        <position position="1"/>
    </location>
</feature>
<name>A0AAV2IP59_LYMST</name>